<dbReference type="AlphaFoldDB" id="A0A9N7TMQ9"/>
<dbReference type="Proteomes" id="UP001153269">
    <property type="component" value="Unassembled WGS sequence"/>
</dbReference>
<keyword evidence="2" id="KW-0472">Membrane</keyword>
<gene>
    <name evidence="3" type="ORF">PLEPLA_LOCUS3528</name>
</gene>
<keyword evidence="2" id="KW-0812">Transmembrane</keyword>
<accession>A0A9N7TMQ9</accession>
<evidence type="ECO:0000256" key="1">
    <source>
        <dbReference type="SAM" id="MobiDB-lite"/>
    </source>
</evidence>
<feature type="region of interest" description="Disordered" evidence="1">
    <location>
        <begin position="1"/>
        <end position="73"/>
    </location>
</feature>
<evidence type="ECO:0000313" key="4">
    <source>
        <dbReference type="Proteomes" id="UP001153269"/>
    </source>
</evidence>
<proteinExistence type="predicted"/>
<evidence type="ECO:0000313" key="3">
    <source>
        <dbReference type="EMBL" id="CAB1415810.1"/>
    </source>
</evidence>
<feature type="transmembrane region" description="Helical" evidence="2">
    <location>
        <begin position="89"/>
        <end position="108"/>
    </location>
</feature>
<evidence type="ECO:0000256" key="2">
    <source>
        <dbReference type="SAM" id="Phobius"/>
    </source>
</evidence>
<sequence>MRLTRGVDRLGRSDPSAHRGADLHRPSRDTTSAADLREPVGHVKAPSGDQHAEKEARQRLRPRRGTGEAGNCAPPACDWSRGYALKPMLLIWLFSLLGFIVTVLFVYVPDPHVNAASGGSFPVQPLPGSSDKEVMVPDANGNTGPRPGWNLTTCFTSHTNNKSHRRSTYTSPGGES</sequence>
<reference evidence="3" key="1">
    <citation type="submission" date="2020-03" db="EMBL/GenBank/DDBJ databases">
        <authorList>
            <person name="Weist P."/>
        </authorList>
    </citation>
    <scope>NUCLEOTIDE SEQUENCE</scope>
</reference>
<organism evidence="3 4">
    <name type="scientific">Pleuronectes platessa</name>
    <name type="common">European plaice</name>
    <dbReference type="NCBI Taxonomy" id="8262"/>
    <lineage>
        <taxon>Eukaryota</taxon>
        <taxon>Metazoa</taxon>
        <taxon>Chordata</taxon>
        <taxon>Craniata</taxon>
        <taxon>Vertebrata</taxon>
        <taxon>Euteleostomi</taxon>
        <taxon>Actinopterygii</taxon>
        <taxon>Neopterygii</taxon>
        <taxon>Teleostei</taxon>
        <taxon>Neoteleostei</taxon>
        <taxon>Acanthomorphata</taxon>
        <taxon>Carangaria</taxon>
        <taxon>Pleuronectiformes</taxon>
        <taxon>Pleuronectoidei</taxon>
        <taxon>Pleuronectidae</taxon>
        <taxon>Pleuronectes</taxon>
    </lineage>
</organism>
<comment type="caution">
    <text evidence="3">The sequence shown here is derived from an EMBL/GenBank/DDBJ whole genome shotgun (WGS) entry which is preliminary data.</text>
</comment>
<keyword evidence="4" id="KW-1185">Reference proteome</keyword>
<keyword evidence="2" id="KW-1133">Transmembrane helix</keyword>
<name>A0A9N7TMQ9_PLEPL</name>
<protein>
    <submittedName>
        <fullName evidence="3">Uncharacterized protein</fullName>
    </submittedName>
</protein>
<feature type="region of interest" description="Disordered" evidence="1">
    <location>
        <begin position="154"/>
        <end position="176"/>
    </location>
</feature>
<feature type="compositionally biased region" description="Basic and acidic residues" evidence="1">
    <location>
        <begin position="1"/>
        <end position="28"/>
    </location>
</feature>
<dbReference type="EMBL" id="CADEAL010000175">
    <property type="protein sequence ID" value="CAB1415810.1"/>
    <property type="molecule type" value="Genomic_DNA"/>
</dbReference>